<keyword evidence="4" id="KW-1185">Reference proteome</keyword>
<dbReference type="STRING" id="137246.A0A401TB13"/>
<evidence type="ECO:0000259" key="2">
    <source>
        <dbReference type="Pfam" id="PF07714"/>
    </source>
</evidence>
<dbReference type="Gene3D" id="1.10.510.10">
    <property type="entry name" value="Transferase(Phosphotransferase) domain 1"/>
    <property type="match status" value="1"/>
</dbReference>
<dbReference type="AlphaFoldDB" id="A0A401TB13"/>
<dbReference type="SUPFAM" id="SSF56112">
    <property type="entry name" value="Protein kinase-like (PK-like)"/>
    <property type="match status" value="1"/>
</dbReference>
<organism evidence="3 4">
    <name type="scientific">Chiloscyllium punctatum</name>
    <name type="common">Brownbanded bambooshark</name>
    <name type="synonym">Hemiscyllium punctatum</name>
    <dbReference type="NCBI Taxonomy" id="137246"/>
    <lineage>
        <taxon>Eukaryota</taxon>
        <taxon>Metazoa</taxon>
        <taxon>Chordata</taxon>
        <taxon>Craniata</taxon>
        <taxon>Vertebrata</taxon>
        <taxon>Chondrichthyes</taxon>
        <taxon>Elasmobranchii</taxon>
        <taxon>Galeomorphii</taxon>
        <taxon>Galeoidea</taxon>
        <taxon>Orectolobiformes</taxon>
        <taxon>Hemiscylliidae</taxon>
        <taxon>Chiloscyllium</taxon>
    </lineage>
</organism>
<dbReference type="EMBL" id="BEZZ01027091">
    <property type="protein sequence ID" value="GCC39775.1"/>
    <property type="molecule type" value="Genomic_DNA"/>
</dbReference>
<dbReference type="InterPro" id="IPR001245">
    <property type="entry name" value="Ser-Thr/Tyr_kinase_cat_dom"/>
</dbReference>
<feature type="non-terminal residue" evidence="3">
    <location>
        <position position="1"/>
    </location>
</feature>
<evidence type="ECO:0000313" key="4">
    <source>
        <dbReference type="Proteomes" id="UP000287033"/>
    </source>
</evidence>
<protein>
    <recommendedName>
        <fullName evidence="2">Serine-threonine/tyrosine-protein kinase catalytic domain-containing protein</fullName>
    </recommendedName>
</protein>
<feature type="region of interest" description="Disordered" evidence="1">
    <location>
        <begin position="48"/>
        <end position="67"/>
    </location>
</feature>
<dbReference type="InterPro" id="IPR011009">
    <property type="entry name" value="Kinase-like_dom_sf"/>
</dbReference>
<reference evidence="3 4" key="1">
    <citation type="journal article" date="2018" name="Nat. Ecol. Evol.">
        <title>Shark genomes provide insights into elasmobranch evolution and the origin of vertebrates.</title>
        <authorList>
            <person name="Hara Y"/>
            <person name="Yamaguchi K"/>
            <person name="Onimaru K"/>
            <person name="Kadota M"/>
            <person name="Koyanagi M"/>
            <person name="Keeley SD"/>
            <person name="Tatsumi K"/>
            <person name="Tanaka K"/>
            <person name="Motone F"/>
            <person name="Kageyama Y"/>
            <person name="Nozu R"/>
            <person name="Adachi N"/>
            <person name="Nishimura O"/>
            <person name="Nakagawa R"/>
            <person name="Tanegashima C"/>
            <person name="Kiyatake I"/>
            <person name="Matsumoto R"/>
            <person name="Murakumo K"/>
            <person name="Nishida K"/>
            <person name="Terakita A"/>
            <person name="Kuratani S"/>
            <person name="Sato K"/>
            <person name="Hyodo S Kuraku.S."/>
        </authorList>
    </citation>
    <scope>NUCLEOTIDE SEQUENCE [LARGE SCALE GENOMIC DNA]</scope>
</reference>
<feature type="domain" description="Serine-threonine/tyrosine-protein kinase catalytic" evidence="2">
    <location>
        <begin position="1"/>
        <end position="43"/>
    </location>
</feature>
<comment type="caution">
    <text evidence="3">The sequence shown here is derived from an EMBL/GenBank/DDBJ whole genome shotgun (WGS) entry which is preliminary data.</text>
</comment>
<proteinExistence type="predicted"/>
<evidence type="ECO:0000256" key="1">
    <source>
        <dbReference type="SAM" id="MobiDB-lite"/>
    </source>
</evidence>
<sequence length="67" mass="7746">LESYLATNKNNLDVLTLIDYSLQISKALAYLEGVKVVHRAMREQEKLRDLTEQRALSKSLSEHSEER</sequence>
<dbReference type="Pfam" id="PF07714">
    <property type="entry name" value="PK_Tyr_Ser-Thr"/>
    <property type="match status" value="1"/>
</dbReference>
<dbReference type="Proteomes" id="UP000287033">
    <property type="component" value="Unassembled WGS sequence"/>
</dbReference>
<accession>A0A401TB13</accession>
<evidence type="ECO:0000313" key="3">
    <source>
        <dbReference type="EMBL" id="GCC39775.1"/>
    </source>
</evidence>
<dbReference type="GO" id="GO:0004672">
    <property type="term" value="F:protein kinase activity"/>
    <property type="evidence" value="ECO:0007669"/>
    <property type="project" value="InterPro"/>
</dbReference>
<name>A0A401TB13_CHIPU</name>
<gene>
    <name evidence="3" type="ORF">chiPu_0023796</name>
</gene>